<reference evidence="1 2" key="1">
    <citation type="submission" date="2021-06" db="EMBL/GenBank/DDBJ databases">
        <authorList>
            <person name="Kallberg Y."/>
            <person name="Tangrot J."/>
            <person name="Rosling A."/>
        </authorList>
    </citation>
    <scope>NUCLEOTIDE SEQUENCE [LARGE SCALE GENOMIC DNA]</scope>
    <source>
        <strain evidence="1 2">120-4 pot B 10/14</strain>
    </source>
</reference>
<comment type="caution">
    <text evidence="1">The sequence shown here is derived from an EMBL/GenBank/DDBJ whole genome shotgun (WGS) entry which is preliminary data.</text>
</comment>
<evidence type="ECO:0000313" key="1">
    <source>
        <dbReference type="EMBL" id="CAG8475712.1"/>
    </source>
</evidence>
<dbReference type="EMBL" id="CAJVQB010000219">
    <property type="protein sequence ID" value="CAG8475712.1"/>
    <property type="molecule type" value="Genomic_DNA"/>
</dbReference>
<dbReference type="Proteomes" id="UP000789901">
    <property type="component" value="Unassembled WGS sequence"/>
</dbReference>
<evidence type="ECO:0000313" key="2">
    <source>
        <dbReference type="Proteomes" id="UP000789901"/>
    </source>
</evidence>
<organism evidence="1 2">
    <name type="scientific">Gigaspora margarita</name>
    <dbReference type="NCBI Taxonomy" id="4874"/>
    <lineage>
        <taxon>Eukaryota</taxon>
        <taxon>Fungi</taxon>
        <taxon>Fungi incertae sedis</taxon>
        <taxon>Mucoromycota</taxon>
        <taxon>Glomeromycotina</taxon>
        <taxon>Glomeromycetes</taxon>
        <taxon>Diversisporales</taxon>
        <taxon>Gigasporaceae</taxon>
        <taxon>Gigaspora</taxon>
    </lineage>
</organism>
<proteinExistence type="predicted"/>
<sequence length="95" mass="11087">MTFSLRIIIRKNPTQLEFVKRKLNSHIQWTVEILGYVNLNLIYLVDADSRFEKFCKNFNKESQEYCSASKEIKKLKAVIVKTGAFAKQLDNMKAV</sequence>
<accession>A0ABM8VY31</accession>
<gene>
    <name evidence="1" type="ORF">GMARGA_LOCUS992</name>
</gene>
<name>A0ABM8VY31_GIGMA</name>
<keyword evidence="2" id="KW-1185">Reference proteome</keyword>
<protein>
    <submittedName>
        <fullName evidence="1">10022_t:CDS:1</fullName>
    </submittedName>
</protein>